<keyword evidence="4" id="KW-0288">FMN</keyword>
<comment type="caution">
    <text evidence="10">The sequence shown here is derived from an EMBL/GenBank/DDBJ whole genome shotgun (WGS) entry which is preliminary data.</text>
</comment>
<keyword evidence="1" id="KW-0813">Transport</keyword>
<reference evidence="10 11" key="1">
    <citation type="submission" date="2021-02" db="EMBL/GenBank/DDBJ databases">
        <authorList>
            <person name="Han P."/>
        </authorList>
    </citation>
    <scope>NUCLEOTIDE SEQUENCE [LARGE SCALE GENOMIC DNA]</scope>
    <source>
        <strain evidence="10">Candidatus Nitrospira sp. ZN2</strain>
    </source>
</reference>
<evidence type="ECO:0000256" key="2">
    <source>
        <dbReference type="ARBA" id="ARBA00022553"/>
    </source>
</evidence>
<evidence type="ECO:0000256" key="9">
    <source>
        <dbReference type="SAM" id="Phobius"/>
    </source>
</evidence>
<dbReference type="Pfam" id="PF03116">
    <property type="entry name" value="NQR2_RnfD_RnfE"/>
    <property type="match status" value="1"/>
</dbReference>
<evidence type="ECO:0000313" key="11">
    <source>
        <dbReference type="Proteomes" id="UP000675880"/>
    </source>
</evidence>
<feature type="transmembrane region" description="Helical" evidence="9">
    <location>
        <begin position="115"/>
        <end position="135"/>
    </location>
</feature>
<dbReference type="InterPro" id="IPR004338">
    <property type="entry name" value="NqrB/RnfD"/>
</dbReference>
<dbReference type="PANTHER" id="PTHR30578">
    <property type="entry name" value="ELECTRON TRANSPORT COMPLEX PROTEIN RNFD"/>
    <property type="match status" value="1"/>
</dbReference>
<protein>
    <recommendedName>
        <fullName evidence="12">Na+-transporting NADH:ubiquinone oxidoreductase, subunit NqrB</fullName>
    </recommendedName>
</protein>
<feature type="transmembrane region" description="Helical" evidence="9">
    <location>
        <begin position="221"/>
        <end position="240"/>
    </location>
</feature>
<name>A0ABM8QCM9_9BACT</name>
<feature type="transmembrane region" description="Helical" evidence="9">
    <location>
        <begin position="167"/>
        <end position="184"/>
    </location>
</feature>
<keyword evidence="7 9" id="KW-1133">Transmembrane helix</keyword>
<evidence type="ECO:0000256" key="6">
    <source>
        <dbReference type="ARBA" id="ARBA00022967"/>
    </source>
</evidence>
<evidence type="ECO:0000256" key="7">
    <source>
        <dbReference type="ARBA" id="ARBA00022989"/>
    </source>
</evidence>
<evidence type="ECO:0000256" key="3">
    <source>
        <dbReference type="ARBA" id="ARBA00022630"/>
    </source>
</evidence>
<sequence length="299" mass="32765">MEQIHGMSKPGFLINRRDPRLYQIVSLGTLLTYGLVWLQFEVSFPHIVVTIGTALLVQYAATRLVGLPTFDPKSALISSLSLCLLLRTNDLAVSAAAAVLAISSKFLIRWGHKHVFNPTALALAVVLATGFGWISPGQWGHVAWFGFFIACLGSLVVTGAARADVTLAFLLFYSGLLVARALWIGDPLTIPLHQLESGALLIFAFFMISDPKTTPDSRTGRITYALCVALTACYVQFGLFRPTAPLWGLIVCAPLVPLIDTWLPGRRYNWPCPSPDDRPPPTLLPMLNSLPIPRPRRFS</sequence>
<dbReference type="Proteomes" id="UP000675880">
    <property type="component" value="Unassembled WGS sequence"/>
</dbReference>
<feature type="transmembrane region" description="Helical" evidence="9">
    <location>
        <begin position="21"/>
        <end position="40"/>
    </location>
</feature>
<gene>
    <name evidence="10" type="ORF">NSPZN2_10128</name>
</gene>
<evidence type="ECO:0008006" key="12">
    <source>
        <dbReference type="Google" id="ProtNLM"/>
    </source>
</evidence>
<proteinExistence type="predicted"/>
<keyword evidence="3" id="KW-0285">Flavoprotein</keyword>
<evidence type="ECO:0000313" key="10">
    <source>
        <dbReference type="EMBL" id="CAE6689141.1"/>
    </source>
</evidence>
<keyword evidence="2" id="KW-0597">Phosphoprotein</keyword>
<keyword evidence="8 9" id="KW-0472">Membrane</keyword>
<keyword evidence="11" id="KW-1185">Reference proteome</keyword>
<dbReference type="EMBL" id="CAJNBJ010000001">
    <property type="protein sequence ID" value="CAE6689141.1"/>
    <property type="molecule type" value="Genomic_DNA"/>
</dbReference>
<accession>A0ABM8QCM9</accession>
<organism evidence="10 11">
    <name type="scientific">Nitrospira defluvii</name>
    <dbReference type="NCBI Taxonomy" id="330214"/>
    <lineage>
        <taxon>Bacteria</taxon>
        <taxon>Pseudomonadati</taxon>
        <taxon>Nitrospirota</taxon>
        <taxon>Nitrospiria</taxon>
        <taxon>Nitrospirales</taxon>
        <taxon>Nitrospiraceae</taxon>
        <taxon>Nitrospira</taxon>
    </lineage>
</organism>
<dbReference type="RefSeq" id="WP_213040069.1">
    <property type="nucleotide sequence ID" value="NZ_CAJNBJ010000001.1"/>
</dbReference>
<evidence type="ECO:0000256" key="4">
    <source>
        <dbReference type="ARBA" id="ARBA00022643"/>
    </source>
</evidence>
<dbReference type="PANTHER" id="PTHR30578:SF0">
    <property type="entry name" value="ION-TRANSLOCATING OXIDOREDUCTASE COMPLEX SUBUNIT D"/>
    <property type="match status" value="1"/>
</dbReference>
<evidence type="ECO:0000256" key="8">
    <source>
        <dbReference type="ARBA" id="ARBA00023136"/>
    </source>
</evidence>
<evidence type="ECO:0000256" key="1">
    <source>
        <dbReference type="ARBA" id="ARBA00022448"/>
    </source>
</evidence>
<keyword evidence="6" id="KW-1278">Translocase</keyword>
<evidence type="ECO:0000256" key="5">
    <source>
        <dbReference type="ARBA" id="ARBA00022692"/>
    </source>
</evidence>
<keyword evidence="5 9" id="KW-0812">Transmembrane</keyword>
<feature type="transmembrane region" description="Helical" evidence="9">
    <location>
        <begin position="190"/>
        <end position="209"/>
    </location>
</feature>
<feature type="transmembrane region" description="Helical" evidence="9">
    <location>
        <begin position="141"/>
        <end position="160"/>
    </location>
</feature>